<protein>
    <recommendedName>
        <fullName evidence="3">Integrase, catalytic region, zinc finger, CCHC-type, peptidase aspartic, catalytic</fullName>
    </recommendedName>
</protein>
<feature type="compositionally biased region" description="Polar residues" evidence="1">
    <location>
        <begin position="1"/>
        <end position="13"/>
    </location>
</feature>
<dbReference type="EMBL" id="BKCJ011110029">
    <property type="protein sequence ID" value="GFC87393.1"/>
    <property type="molecule type" value="Genomic_DNA"/>
</dbReference>
<feature type="region of interest" description="Disordered" evidence="1">
    <location>
        <begin position="1"/>
        <end position="44"/>
    </location>
</feature>
<organism evidence="2">
    <name type="scientific">Tanacetum cinerariifolium</name>
    <name type="common">Dalmatian daisy</name>
    <name type="synonym">Chrysanthemum cinerariifolium</name>
    <dbReference type="NCBI Taxonomy" id="118510"/>
    <lineage>
        <taxon>Eukaryota</taxon>
        <taxon>Viridiplantae</taxon>
        <taxon>Streptophyta</taxon>
        <taxon>Embryophyta</taxon>
        <taxon>Tracheophyta</taxon>
        <taxon>Spermatophyta</taxon>
        <taxon>Magnoliopsida</taxon>
        <taxon>eudicotyledons</taxon>
        <taxon>Gunneridae</taxon>
        <taxon>Pentapetalae</taxon>
        <taxon>asterids</taxon>
        <taxon>campanulids</taxon>
        <taxon>Asterales</taxon>
        <taxon>Asteraceae</taxon>
        <taxon>Asteroideae</taxon>
        <taxon>Anthemideae</taxon>
        <taxon>Anthemidinae</taxon>
        <taxon>Tanacetum</taxon>
    </lineage>
</organism>
<gene>
    <name evidence="2" type="ORF">Tci_859363</name>
</gene>
<evidence type="ECO:0008006" key="3">
    <source>
        <dbReference type="Google" id="ProtNLM"/>
    </source>
</evidence>
<accession>A0A699RNP7</accession>
<feature type="compositionally biased region" description="Polar residues" evidence="1">
    <location>
        <begin position="33"/>
        <end position="44"/>
    </location>
</feature>
<evidence type="ECO:0000313" key="2">
    <source>
        <dbReference type="EMBL" id="GFC87393.1"/>
    </source>
</evidence>
<sequence length="134" mass="14807">MSGTSVYNDTSGLVPQRQKASDYDNSDPVPQLQHVSPSADTIAPSQQELDLLFGPMYDEFFNADTPPTTNNPSSTELKTPTSNVHAEENNDNQAEDTQFHQDEFINPFCTPVREVAESSSCNIDNSNVHTFIQP</sequence>
<dbReference type="AlphaFoldDB" id="A0A699RNP7"/>
<proteinExistence type="predicted"/>
<name>A0A699RNP7_TANCI</name>
<feature type="compositionally biased region" description="Low complexity" evidence="1">
    <location>
        <begin position="65"/>
        <end position="75"/>
    </location>
</feature>
<feature type="region of interest" description="Disordered" evidence="1">
    <location>
        <begin position="58"/>
        <end position="100"/>
    </location>
</feature>
<comment type="caution">
    <text evidence="2">The sequence shown here is derived from an EMBL/GenBank/DDBJ whole genome shotgun (WGS) entry which is preliminary data.</text>
</comment>
<reference evidence="2" key="1">
    <citation type="journal article" date="2019" name="Sci. Rep.">
        <title>Draft genome of Tanacetum cinerariifolium, the natural source of mosquito coil.</title>
        <authorList>
            <person name="Yamashiro T."/>
            <person name="Shiraishi A."/>
            <person name="Satake H."/>
            <person name="Nakayama K."/>
        </authorList>
    </citation>
    <scope>NUCLEOTIDE SEQUENCE</scope>
</reference>
<evidence type="ECO:0000256" key="1">
    <source>
        <dbReference type="SAM" id="MobiDB-lite"/>
    </source>
</evidence>